<gene>
    <name evidence="12" type="primary">dkk3a</name>
</gene>
<name>A0A6P3W5G6_CLUHA</name>
<accession>A0A6P3W5G6</accession>
<dbReference type="PANTHER" id="PTHR12113">
    <property type="entry name" value="DICKKOPF3-LIKE 3"/>
    <property type="match status" value="1"/>
</dbReference>
<dbReference type="Pfam" id="PF04706">
    <property type="entry name" value="Dickkopf_N"/>
    <property type="match status" value="1"/>
</dbReference>
<dbReference type="FunFam" id="2.10.80.10:FF:000008">
    <property type="entry name" value="Dickkopf WNT-signaling pathway inhibitor 3a"/>
    <property type="match status" value="1"/>
</dbReference>
<evidence type="ECO:0000313" key="11">
    <source>
        <dbReference type="Proteomes" id="UP000515152"/>
    </source>
</evidence>
<evidence type="ECO:0000313" key="12">
    <source>
        <dbReference type="RefSeq" id="XP_012690114.1"/>
    </source>
</evidence>
<evidence type="ECO:0000256" key="9">
    <source>
        <dbReference type="SAM" id="SignalP"/>
    </source>
</evidence>
<keyword evidence="8" id="KW-0175">Coiled coil</keyword>
<protein>
    <submittedName>
        <fullName evidence="12">Dickkopf-related protein 3a</fullName>
    </submittedName>
</protein>
<feature type="domain" description="Dickkopf N-terminal cysteine-rich" evidence="10">
    <location>
        <begin position="133"/>
        <end position="183"/>
    </location>
</feature>
<dbReference type="InterPro" id="IPR039863">
    <property type="entry name" value="DKK1-4"/>
</dbReference>
<keyword evidence="6 9" id="KW-0732">Signal</keyword>
<evidence type="ECO:0000256" key="3">
    <source>
        <dbReference type="ARBA" id="ARBA00022473"/>
    </source>
</evidence>
<evidence type="ECO:0000256" key="1">
    <source>
        <dbReference type="ARBA" id="ARBA00004613"/>
    </source>
</evidence>
<dbReference type="RefSeq" id="XP_012690114.1">
    <property type="nucleotide sequence ID" value="XM_012834660.2"/>
</dbReference>
<feature type="coiled-coil region" evidence="8">
    <location>
        <begin position="48"/>
        <end position="75"/>
    </location>
</feature>
<evidence type="ECO:0000256" key="7">
    <source>
        <dbReference type="ARBA" id="ARBA00023157"/>
    </source>
</evidence>
<keyword evidence="11" id="KW-1185">Reference proteome</keyword>
<dbReference type="CDD" id="cd23274">
    <property type="entry name" value="Dkk3_Cys2"/>
    <property type="match status" value="1"/>
</dbReference>
<dbReference type="GO" id="GO:0090090">
    <property type="term" value="P:negative regulation of canonical Wnt signaling pathway"/>
    <property type="evidence" value="ECO:0007669"/>
    <property type="project" value="TreeGrafter"/>
</dbReference>
<proteinExistence type="inferred from homology"/>
<keyword evidence="4" id="KW-0964">Secreted</keyword>
<feature type="chain" id="PRO_5028035342" evidence="9">
    <location>
        <begin position="17"/>
        <end position="292"/>
    </location>
</feature>
<sequence length="292" mass="32670">MMLFFVLSLCLAVGNGILPDMPTTVDSDVNSTLEANVSQGHTTLNDMFREVEELMEDTQHKLEDAVHQINNESAKSSSYAQDYHNENISESVAGNQSIQVTKEFEKVADNATGETHFPRSVIQTTKENDVDHECIIEEDCEKGTYCLYETHRSQCLPCKELDRSCSKDEECCSGHLCIWGQCSQNATKGERGSICQHQSDCCPDLCCAVHKALLFPVCNSKPIEHERCFSSTNHLMELLSWDVEGEGPKEHCPCAGELQCQHMGRGSLCLQPQKSSEEELTDTLYSEIDYII</sequence>
<evidence type="ECO:0000259" key="10">
    <source>
        <dbReference type="Pfam" id="PF04706"/>
    </source>
</evidence>
<dbReference type="Proteomes" id="UP000515152">
    <property type="component" value="Chromosome 6"/>
</dbReference>
<dbReference type="GO" id="GO:0016055">
    <property type="term" value="P:Wnt signaling pathway"/>
    <property type="evidence" value="ECO:0007669"/>
    <property type="project" value="UniProtKB-KW"/>
</dbReference>
<keyword evidence="3" id="KW-0217">Developmental protein</keyword>
<reference evidence="12" key="1">
    <citation type="submission" date="2025-08" db="UniProtKB">
        <authorList>
            <consortium name="RefSeq"/>
        </authorList>
    </citation>
    <scope>IDENTIFICATION</scope>
</reference>
<dbReference type="PANTHER" id="PTHR12113:SF8">
    <property type="entry name" value="DICKKOPF-RELATED PROTEIN 3"/>
    <property type="match status" value="1"/>
</dbReference>
<dbReference type="GO" id="GO:0005615">
    <property type="term" value="C:extracellular space"/>
    <property type="evidence" value="ECO:0007669"/>
    <property type="project" value="TreeGrafter"/>
</dbReference>
<dbReference type="Gene3D" id="2.10.80.10">
    <property type="entry name" value="Lipase, subunit A"/>
    <property type="match status" value="1"/>
</dbReference>
<evidence type="ECO:0000256" key="8">
    <source>
        <dbReference type="SAM" id="Coils"/>
    </source>
</evidence>
<keyword evidence="5" id="KW-0879">Wnt signaling pathway</keyword>
<dbReference type="AlphaFoldDB" id="A0A6P3W5G6"/>
<dbReference type="GeneID" id="105906506"/>
<dbReference type="KEGG" id="char:105906506"/>
<feature type="signal peptide" evidence="9">
    <location>
        <begin position="1"/>
        <end position="16"/>
    </location>
</feature>
<keyword evidence="7" id="KW-1015">Disulfide bond</keyword>
<dbReference type="GO" id="GO:0048019">
    <property type="term" value="F:receptor antagonist activity"/>
    <property type="evidence" value="ECO:0007669"/>
    <property type="project" value="TreeGrafter"/>
</dbReference>
<dbReference type="OrthoDB" id="6359792at2759"/>
<evidence type="ECO:0000256" key="2">
    <source>
        <dbReference type="ARBA" id="ARBA00010842"/>
    </source>
</evidence>
<dbReference type="InterPro" id="IPR006796">
    <property type="entry name" value="Dickkopf_N"/>
</dbReference>
<organism evidence="11 12">
    <name type="scientific">Clupea harengus</name>
    <name type="common">Atlantic herring</name>
    <dbReference type="NCBI Taxonomy" id="7950"/>
    <lineage>
        <taxon>Eukaryota</taxon>
        <taxon>Metazoa</taxon>
        <taxon>Chordata</taxon>
        <taxon>Craniata</taxon>
        <taxon>Vertebrata</taxon>
        <taxon>Euteleostomi</taxon>
        <taxon>Actinopterygii</taxon>
        <taxon>Neopterygii</taxon>
        <taxon>Teleostei</taxon>
        <taxon>Clupei</taxon>
        <taxon>Clupeiformes</taxon>
        <taxon>Clupeoidei</taxon>
        <taxon>Clupeidae</taxon>
        <taxon>Clupea</taxon>
    </lineage>
</organism>
<comment type="subcellular location">
    <subcellularLocation>
        <location evidence="1">Secreted</location>
    </subcellularLocation>
</comment>
<comment type="similarity">
    <text evidence="2">Belongs to the dickkopf family.</text>
</comment>
<evidence type="ECO:0000256" key="6">
    <source>
        <dbReference type="ARBA" id="ARBA00022729"/>
    </source>
</evidence>
<dbReference type="InterPro" id="IPR047300">
    <property type="entry name" value="Dkk3_Cys2"/>
</dbReference>
<evidence type="ECO:0000256" key="5">
    <source>
        <dbReference type="ARBA" id="ARBA00022687"/>
    </source>
</evidence>
<dbReference type="GO" id="GO:0039706">
    <property type="term" value="F:co-receptor binding"/>
    <property type="evidence" value="ECO:0007669"/>
    <property type="project" value="TreeGrafter"/>
</dbReference>
<evidence type="ECO:0000256" key="4">
    <source>
        <dbReference type="ARBA" id="ARBA00022525"/>
    </source>
</evidence>
<dbReference type="CTD" id="570418"/>